<gene>
    <name evidence="1" type="ORF">HNR13_003721</name>
</gene>
<evidence type="ECO:0000313" key="2">
    <source>
        <dbReference type="Proteomes" id="UP000578352"/>
    </source>
</evidence>
<protein>
    <submittedName>
        <fullName evidence="1">DNA-binding beta-propeller fold protein YncE</fullName>
    </submittedName>
</protein>
<dbReference type="RefSeq" id="WP_179608153.1">
    <property type="nucleotide sequence ID" value="NZ_BAABEH010000001.1"/>
</dbReference>
<dbReference type="Gene3D" id="2.130.10.10">
    <property type="entry name" value="YVTN repeat-like/Quinoprotein amine dehydrogenase"/>
    <property type="match status" value="1"/>
</dbReference>
<dbReference type="InterPro" id="IPR015943">
    <property type="entry name" value="WD40/YVTN_repeat-like_dom_sf"/>
</dbReference>
<comment type="caution">
    <text evidence="1">The sequence shown here is derived from an EMBL/GenBank/DDBJ whole genome shotgun (WGS) entry which is preliminary data.</text>
</comment>
<dbReference type="EMBL" id="JACCFL010000001">
    <property type="protein sequence ID" value="NYJ25434.1"/>
    <property type="molecule type" value="Genomic_DNA"/>
</dbReference>
<dbReference type="AlphaFoldDB" id="A0A853D1Z6"/>
<accession>A0A853D1Z6</accession>
<dbReference type="SUPFAM" id="SSF51004">
    <property type="entry name" value="C-terminal (heme d1) domain of cytochrome cd1-nitrite reductase"/>
    <property type="match status" value="1"/>
</dbReference>
<reference evidence="1 2" key="1">
    <citation type="submission" date="2020-07" db="EMBL/GenBank/DDBJ databases">
        <title>Sequencing the genomes of 1000 actinobacteria strains.</title>
        <authorList>
            <person name="Klenk H.-P."/>
        </authorList>
    </citation>
    <scope>NUCLEOTIDE SEQUENCE [LARGE SCALE GENOMIC DNA]</scope>
    <source>
        <strain evidence="1 2">DSM 15165</strain>
    </source>
</reference>
<dbReference type="Proteomes" id="UP000578352">
    <property type="component" value="Unassembled WGS sequence"/>
</dbReference>
<sequence>MIHGTRRRTRVGVIGRVPARAIGVGAAVLVALATAGTGGAAYAAGGGEGSRGGTFTQTAVIPIPTQGGPLFADIVFGDQRTGRVYLSDLANSTLDVIDGRTAKLLAQVPGFTGGPAGVLADDLGQVWAGDGAGAVKVLSAKAPYRIVDSVPVGAPTADEIGYDPVDQVIAVSSPDATSSTGAATPWVTLISARPGADGTHRVLGHVVIPGAGADAIEQPQWDPATRSFVEAVRSTTDLPDGAVVHIDPVRVRLESLMPVDETCHPGGLAVGLRGELLLGCNDGAPVLIDSATGRILQSYAGHNAGGADEVWFNSADDRFYAAEAGAAGPPPLPQLYPPAVMVIDARSDRFVTNISLGQGALGFHQVTAIGSPARVFVPESDGVHVFTAADGR</sequence>
<dbReference type="InterPro" id="IPR011048">
    <property type="entry name" value="Haem_d1_sf"/>
</dbReference>
<dbReference type="GO" id="GO:0003677">
    <property type="term" value="F:DNA binding"/>
    <property type="evidence" value="ECO:0007669"/>
    <property type="project" value="UniProtKB-KW"/>
</dbReference>
<proteinExistence type="predicted"/>
<evidence type="ECO:0000313" key="1">
    <source>
        <dbReference type="EMBL" id="NYJ25434.1"/>
    </source>
</evidence>
<name>A0A853D1Z6_9MICO</name>
<organism evidence="1 2">
    <name type="scientific">Leifsonia shinshuensis</name>
    <dbReference type="NCBI Taxonomy" id="150026"/>
    <lineage>
        <taxon>Bacteria</taxon>
        <taxon>Bacillati</taxon>
        <taxon>Actinomycetota</taxon>
        <taxon>Actinomycetes</taxon>
        <taxon>Micrococcales</taxon>
        <taxon>Microbacteriaceae</taxon>
        <taxon>Leifsonia</taxon>
    </lineage>
</organism>
<keyword evidence="1" id="KW-0238">DNA-binding</keyword>